<dbReference type="InterPro" id="IPR043502">
    <property type="entry name" value="DNA/RNA_pol_sf"/>
</dbReference>
<feature type="region of interest" description="Disordered" evidence="2">
    <location>
        <begin position="1578"/>
        <end position="1599"/>
    </location>
</feature>
<dbReference type="Proteomes" id="UP000820818">
    <property type="component" value="Linkage Group LG8"/>
</dbReference>
<sequence>MLRAKLTDRAFSVIQSILKTNPNNYVAIKEALLDHFHGDENADLYLKKLYKAKRKPGEKIVDYALRLQEIFKRAYPVGHTERSFVVILKQKFIDGLDSKLQSKVKYKEFPIFNELVAATRVYALRLESIETDSEKQEFIRAIDVPLPIKFQHELHQVENGTGILLMKTENSKYFRLLDNDRQLDFHLTIQPPCDPKQTSCTNRTTSFNMVGQAKLLVVTAAIMEKYPPITVKSAAVIEKAPRTTVENSTPSSDPELDSAANKQYLQDLSTDPKHERAIIAAQYNGWLAASLLKLPLCAKLQAFGQTAAVIQLKYSPCYWTNGFVNFNDKPYAFRNNTWKRIDPNIILPERTLAHSFRYEDVKSFEYDHRTAINEHPPSDFSSNHHPSVSSILLTSTRIEKYTSWWEIIKISLTIAFICIFILILLRIGNSIRKGESQSGLKALVEYARELLKEARDINNRLLEGAEPKEFDRQHEAHTRYVQQVKAVETELQRYLASHAHLPPSIRGSHPPPEPASQHPLSGSQLATLTPRQTEAQQRANAAQLDLQEAERALQSLQVEEDGDRNDWIDMYRLGLLRPPVRMEPGSNSAVRAELPDFGGKALEWFAWTDLFRALVHDTSKAAGEKFAILKRHLRGDCLDVVYGLGGGEAAYIQALVRLKENYGRRDVMRAAHIQALEKLEIHKNDPTSFKRYAEKVRTHLFDLTRIGETAAADIIERICFKLQLNDRLAWNADRGSGLETRGLNQFGTWLCNRAAAYQNAYSIAADQLNGATGRTRDKQNSRTNKTSTETRDNGSYTSGNSYCFKCEGSHKLEDCQLFKDLTIKERLSFCIRRRLCFNCFKSRHSAMECRVKKTCSVSNCRRLLHDQAAVGMIQLDVLDADGRTVKANVFLDEGSDSTLFREEFIRRLKLSGCPQTLSVDGAGGVVKNPVPLVDWNTLKTRWRHLADLPAESNGGRVDILLGIDQAHLTTAIESRIGRENEPTAIRTRLGWIMRRFCDTEDFGTEYKIDCVSETDRQAINILENGTRRLAVGYETPITWKIGEPDLPNNRQLAERRLANLLHRFKQEPDYGQEYTKAMEKNFEKGYAIVLEDADYGPPGYYLAHHGVRKGTKLRVVFDAAAPFKGKCLNDSILSGPALQTPLPSVILKFREGEIAWAADIEAMFSRIRLREGDARYFRFLWRRNGEEEARVLIEAINKRMYVDDYLSSAKSFEEGIEEAVGWISNSAAFLKTVAPASVLGVFWNPKSDTLNFRVSGLDEIVYTRAGIATPKKTISVPKLELNAALQAARLARSVQGALTRTLHRRYLWTDSSTVRNWIRATASKYLMFVSHRVGEIQTLTQPEEWRFVAGKKNPADIATRSTIEEEALPNEKINEFMKNKKIDWRFQPPRTPHFGGAHESLVRSAKRALYTALDLESQKMRHPTEDTLRTFLYEVAGLLNGRPLTAASTDPNDFRPLTPNDFMNRPNSADPPAGTFDDALPREHYRYVQRMANLFWDIWKKVYLQSLAGRKKWKTPQPNFKVGDIVLEIDKGLRRGQWNIGRIAKTFPGPDGLVRVVDVQLERGIFRRGIGTLALLESSSSGDSVPAPPASGEDVPAKS</sequence>
<dbReference type="SUPFAM" id="SSF56672">
    <property type="entry name" value="DNA/RNA polymerases"/>
    <property type="match status" value="1"/>
</dbReference>
<evidence type="ECO:0000259" key="4">
    <source>
        <dbReference type="Pfam" id="PF18701"/>
    </source>
</evidence>
<dbReference type="GO" id="GO:0071897">
    <property type="term" value="P:DNA biosynthetic process"/>
    <property type="evidence" value="ECO:0007669"/>
    <property type="project" value="UniProtKB-ARBA"/>
</dbReference>
<name>A0AAD5L2E4_9CRUS</name>
<feature type="coiled-coil region" evidence="1">
    <location>
        <begin position="532"/>
        <end position="566"/>
    </location>
</feature>
<dbReference type="InterPro" id="IPR008042">
    <property type="entry name" value="Retrotrans_Pao"/>
</dbReference>
<protein>
    <recommendedName>
        <fullName evidence="4">DUF5641 domain-containing protein</fullName>
    </recommendedName>
</protein>
<proteinExistence type="predicted"/>
<dbReference type="Pfam" id="PF05380">
    <property type="entry name" value="Peptidase_A17"/>
    <property type="match status" value="1"/>
</dbReference>
<feature type="region of interest" description="Disordered" evidence="2">
    <location>
        <begin position="772"/>
        <end position="794"/>
    </location>
</feature>
<evidence type="ECO:0000256" key="3">
    <source>
        <dbReference type="SAM" id="Phobius"/>
    </source>
</evidence>
<dbReference type="InterPro" id="IPR036397">
    <property type="entry name" value="RNaseH_sf"/>
</dbReference>
<dbReference type="PANTHER" id="PTHR47331:SF6">
    <property type="entry name" value="DOUBLECORTIN DOMAIN-CONTAINING PROTEIN"/>
    <property type="match status" value="1"/>
</dbReference>
<evidence type="ECO:0000313" key="6">
    <source>
        <dbReference type="Proteomes" id="UP000820818"/>
    </source>
</evidence>
<keyword evidence="6" id="KW-1185">Reference proteome</keyword>
<evidence type="ECO:0000313" key="5">
    <source>
        <dbReference type="EMBL" id="KAI9554965.1"/>
    </source>
</evidence>
<dbReference type="InterPro" id="IPR005312">
    <property type="entry name" value="DUF1759"/>
</dbReference>
<evidence type="ECO:0000256" key="1">
    <source>
        <dbReference type="SAM" id="Coils"/>
    </source>
</evidence>
<keyword evidence="3" id="KW-0472">Membrane</keyword>
<dbReference type="Pfam" id="PF03564">
    <property type="entry name" value="DUF1759"/>
    <property type="match status" value="1"/>
</dbReference>
<comment type="caution">
    <text evidence="5">The sequence shown here is derived from an EMBL/GenBank/DDBJ whole genome shotgun (WGS) entry which is preliminary data.</text>
</comment>
<gene>
    <name evidence="5" type="ORF">GHT06_020249</name>
</gene>
<accession>A0AAD5L2E4</accession>
<dbReference type="PANTHER" id="PTHR47331">
    <property type="entry name" value="PHD-TYPE DOMAIN-CONTAINING PROTEIN"/>
    <property type="match status" value="1"/>
</dbReference>
<dbReference type="Gene3D" id="3.30.420.10">
    <property type="entry name" value="Ribonuclease H-like superfamily/Ribonuclease H"/>
    <property type="match status" value="1"/>
</dbReference>
<feature type="transmembrane region" description="Helical" evidence="3">
    <location>
        <begin position="407"/>
        <end position="428"/>
    </location>
</feature>
<keyword evidence="3" id="KW-1133">Transmembrane helix</keyword>
<reference evidence="5 6" key="1">
    <citation type="submission" date="2022-05" db="EMBL/GenBank/DDBJ databases">
        <title>A multi-omics perspective on studying reproductive biology in Daphnia sinensis.</title>
        <authorList>
            <person name="Jia J."/>
        </authorList>
    </citation>
    <scope>NUCLEOTIDE SEQUENCE [LARGE SCALE GENOMIC DNA]</scope>
    <source>
        <strain evidence="5 6">WSL</strain>
    </source>
</reference>
<feature type="domain" description="DUF5641" evidence="4">
    <location>
        <begin position="1484"/>
        <end position="1576"/>
    </location>
</feature>
<feature type="region of interest" description="Disordered" evidence="2">
    <location>
        <begin position="501"/>
        <end position="522"/>
    </location>
</feature>
<evidence type="ECO:0000256" key="2">
    <source>
        <dbReference type="SAM" id="MobiDB-lite"/>
    </source>
</evidence>
<dbReference type="Pfam" id="PF18701">
    <property type="entry name" value="DUF5641"/>
    <property type="match status" value="1"/>
</dbReference>
<dbReference type="EMBL" id="WJBH02000008">
    <property type="protein sequence ID" value="KAI9554965.1"/>
    <property type="molecule type" value="Genomic_DNA"/>
</dbReference>
<keyword evidence="1" id="KW-0175">Coiled coil</keyword>
<keyword evidence="3" id="KW-0812">Transmembrane</keyword>
<dbReference type="GO" id="GO:0003676">
    <property type="term" value="F:nucleic acid binding"/>
    <property type="evidence" value="ECO:0007669"/>
    <property type="project" value="InterPro"/>
</dbReference>
<dbReference type="InterPro" id="IPR040676">
    <property type="entry name" value="DUF5641"/>
</dbReference>
<feature type="compositionally biased region" description="Polar residues" evidence="2">
    <location>
        <begin position="781"/>
        <end position="794"/>
    </location>
</feature>
<organism evidence="5 6">
    <name type="scientific">Daphnia sinensis</name>
    <dbReference type="NCBI Taxonomy" id="1820382"/>
    <lineage>
        <taxon>Eukaryota</taxon>
        <taxon>Metazoa</taxon>
        <taxon>Ecdysozoa</taxon>
        <taxon>Arthropoda</taxon>
        <taxon>Crustacea</taxon>
        <taxon>Branchiopoda</taxon>
        <taxon>Diplostraca</taxon>
        <taxon>Cladocera</taxon>
        <taxon>Anomopoda</taxon>
        <taxon>Daphniidae</taxon>
        <taxon>Daphnia</taxon>
        <taxon>Daphnia similis group</taxon>
    </lineage>
</organism>